<comment type="caution">
    <text evidence="2">The sequence shown here is derived from an EMBL/GenBank/DDBJ whole genome shotgun (WGS) entry which is preliminary data.</text>
</comment>
<keyword evidence="3" id="KW-1185">Reference proteome</keyword>
<accession>A0AAD5V7P0</accession>
<proteinExistence type="predicted"/>
<reference evidence="2" key="1">
    <citation type="submission" date="2022-07" db="EMBL/GenBank/DDBJ databases">
        <title>Genome Sequence of Physisporinus lineatus.</title>
        <authorList>
            <person name="Buettner E."/>
        </authorList>
    </citation>
    <scope>NUCLEOTIDE SEQUENCE</scope>
    <source>
        <strain evidence="2">VT162</strain>
    </source>
</reference>
<evidence type="ECO:0000256" key="1">
    <source>
        <dbReference type="SAM" id="MobiDB-lite"/>
    </source>
</evidence>
<feature type="compositionally biased region" description="Basic and acidic residues" evidence="1">
    <location>
        <begin position="7"/>
        <end position="21"/>
    </location>
</feature>
<evidence type="ECO:0000313" key="3">
    <source>
        <dbReference type="Proteomes" id="UP001212997"/>
    </source>
</evidence>
<dbReference type="Proteomes" id="UP001212997">
    <property type="component" value="Unassembled WGS sequence"/>
</dbReference>
<gene>
    <name evidence="2" type="ORF">NLI96_g3774</name>
</gene>
<organism evidence="2 3">
    <name type="scientific">Meripilus lineatus</name>
    <dbReference type="NCBI Taxonomy" id="2056292"/>
    <lineage>
        <taxon>Eukaryota</taxon>
        <taxon>Fungi</taxon>
        <taxon>Dikarya</taxon>
        <taxon>Basidiomycota</taxon>
        <taxon>Agaricomycotina</taxon>
        <taxon>Agaricomycetes</taxon>
        <taxon>Polyporales</taxon>
        <taxon>Meripilaceae</taxon>
        <taxon>Meripilus</taxon>
    </lineage>
</organism>
<sequence length="86" mass="9926">MDEPEQGGEHDEDWISRTDNVERDDDEGSWDVSGMESQITRRLEDDPDEETATQTFDERAIDPTVNCDDEREPFDEGSCMKVDEPE</sequence>
<name>A0AAD5V7P0_9APHY</name>
<protein>
    <submittedName>
        <fullName evidence="2">Uncharacterized protein</fullName>
    </submittedName>
</protein>
<feature type="region of interest" description="Disordered" evidence="1">
    <location>
        <begin position="1"/>
        <end position="86"/>
    </location>
</feature>
<dbReference type="AlphaFoldDB" id="A0AAD5V7P0"/>
<dbReference type="EMBL" id="JANAWD010000102">
    <property type="protein sequence ID" value="KAJ3487082.1"/>
    <property type="molecule type" value="Genomic_DNA"/>
</dbReference>
<evidence type="ECO:0000313" key="2">
    <source>
        <dbReference type="EMBL" id="KAJ3487082.1"/>
    </source>
</evidence>